<dbReference type="Gene3D" id="3.20.20.140">
    <property type="entry name" value="Metal-dependent hydrolases"/>
    <property type="match status" value="1"/>
</dbReference>
<dbReference type="EMBL" id="RSCE01000012">
    <property type="protein sequence ID" value="RSH78699.1"/>
    <property type="molecule type" value="Genomic_DNA"/>
</dbReference>
<dbReference type="Gene3D" id="2.30.40.10">
    <property type="entry name" value="Urease, subunit C, domain 1"/>
    <property type="match status" value="1"/>
</dbReference>
<evidence type="ECO:0000256" key="1">
    <source>
        <dbReference type="ARBA" id="ARBA00001947"/>
    </source>
</evidence>
<dbReference type="Proteomes" id="UP000279236">
    <property type="component" value="Unassembled WGS sequence"/>
</dbReference>
<dbReference type="AlphaFoldDB" id="A0A427XIG3"/>
<organism evidence="9 10">
    <name type="scientific">Apiotrichum porosum</name>
    <dbReference type="NCBI Taxonomy" id="105984"/>
    <lineage>
        <taxon>Eukaryota</taxon>
        <taxon>Fungi</taxon>
        <taxon>Dikarya</taxon>
        <taxon>Basidiomycota</taxon>
        <taxon>Agaricomycotina</taxon>
        <taxon>Tremellomycetes</taxon>
        <taxon>Trichosporonales</taxon>
        <taxon>Trichosporonaceae</taxon>
        <taxon>Apiotrichum</taxon>
    </lineage>
</organism>
<dbReference type="GeneID" id="39586971"/>
<dbReference type="FunFam" id="3.20.20.140:FF:000174">
    <property type="entry name" value="Dihydropyrimidinase-related protein 2"/>
    <property type="match status" value="1"/>
</dbReference>
<dbReference type="CDD" id="cd01314">
    <property type="entry name" value="D-HYD"/>
    <property type="match status" value="1"/>
</dbReference>
<comment type="similarity">
    <text evidence="2">Belongs to the metallo-dependent hydrolases superfamily. Hydantoinase/dihydropyrimidinase family.</text>
</comment>
<dbReference type="GO" id="GO:0005737">
    <property type="term" value="C:cytoplasm"/>
    <property type="evidence" value="ECO:0007669"/>
    <property type="project" value="InterPro"/>
</dbReference>
<dbReference type="GO" id="GO:0046872">
    <property type="term" value="F:metal ion binding"/>
    <property type="evidence" value="ECO:0007669"/>
    <property type="project" value="UniProtKB-KW"/>
</dbReference>
<accession>A0A427XIG3</accession>
<feature type="domain" description="Amidohydrolase-related" evidence="8">
    <location>
        <begin position="54"/>
        <end position="490"/>
    </location>
</feature>
<evidence type="ECO:0000313" key="10">
    <source>
        <dbReference type="Proteomes" id="UP000279236"/>
    </source>
</evidence>
<protein>
    <recommendedName>
        <fullName evidence="6">dihydropyrimidinase</fullName>
        <ecNumber evidence="6">3.5.2.2</ecNumber>
    </recommendedName>
</protein>
<evidence type="ECO:0000313" key="9">
    <source>
        <dbReference type="EMBL" id="RSH78699.1"/>
    </source>
</evidence>
<sequence length="534" mass="59336">MTKQFNLVIKNGIVVTSGDSGPLDIAIKEGKIAYLAADIDANLAEKVIDAEGGYVMPGGVDAHVHVAQDFPSGANGVSAQCADNFESGSRSAVCGGTTTFLSFAHQNRCDPSILEVVEAYDKLAKESGSYCDYGYHVIITQPDIEMLQRELPVLVKNWGITSCKLFMTYAALQLRDNELLDVMFEARKLAITTMIHAENGDIISWLTDKLQEKGMVEPRFHAQSRPPVVEMEATSRAIVLAEMIQNPVLFVHVGSASAAEVIRSTQTRGFPIYAETCPQYLHLTWEDLASKKFHSPQCFENAKLICSPPPGPDNTDQELLWTGLRNGTFTIYSSDHCAFRYHDVRGKALGIIQHKESIEGSTCPIDDDHVHEIMHGKTGNFKYIPNGCPGLETRLPLLFNYGLAQGRITAERFVELTSTAPAKLYGLYPKKGALMPGLSDADLVIWYPEGHIKPFSLTNDHLHHDADYSPYEGMEFKNWPRYTILRGKVVWAEGELLGSKTDGQYQKRKPSQLTMSAVKTARTDRRRVATWLYQ</sequence>
<dbReference type="InterPro" id="IPR006680">
    <property type="entry name" value="Amidohydro-rel"/>
</dbReference>
<reference evidence="9 10" key="1">
    <citation type="submission" date="2018-11" db="EMBL/GenBank/DDBJ databases">
        <title>Genome sequence of Apiotrichum porosum DSM 27194.</title>
        <authorList>
            <person name="Aliyu H."/>
            <person name="Gorte O."/>
            <person name="Ochsenreither K."/>
        </authorList>
    </citation>
    <scope>NUCLEOTIDE SEQUENCE [LARGE SCALE GENOMIC DNA]</scope>
    <source>
        <strain evidence="9 10">DSM 27194</strain>
    </source>
</reference>
<comment type="caution">
    <text evidence="9">The sequence shown here is derived from an EMBL/GenBank/DDBJ whole genome shotgun (WGS) entry which is preliminary data.</text>
</comment>
<comment type="PTM">
    <text evidence="7">Carbamylation allows a single lysine to coordinate two divalent metal cations.</text>
</comment>
<dbReference type="SUPFAM" id="SSF51556">
    <property type="entry name" value="Metallo-dependent hydrolases"/>
    <property type="match status" value="1"/>
</dbReference>
<dbReference type="RefSeq" id="XP_028473846.1">
    <property type="nucleotide sequence ID" value="XM_028618168.1"/>
</dbReference>
<evidence type="ECO:0000259" key="8">
    <source>
        <dbReference type="Pfam" id="PF01979"/>
    </source>
</evidence>
<keyword evidence="3" id="KW-0479">Metal-binding</keyword>
<keyword evidence="4" id="KW-0378">Hydrolase</keyword>
<feature type="modified residue" description="N6-carboxylysine" evidence="7">
    <location>
        <position position="164"/>
    </location>
</feature>
<dbReference type="InterPro" id="IPR050378">
    <property type="entry name" value="Metallo-dep_Hydrolases_sf"/>
</dbReference>
<dbReference type="EC" id="3.5.2.2" evidence="6"/>
<dbReference type="InterPro" id="IPR011059">
    <property type="entry name" value="Metal-dep_hydrolase_composite"/>
</dbReference>
<dbReference type="OrthoDB" id="1924787at2759"/>
<name>A0A427XIG3_9TREE</name>
<comment type="cofactor">
    <cofactor evidence="1">
        <name>Zn(2+)</name>
        <dbReference type="ChEBI" id="CHEBI:29105"/>
    </cofactor>
</comment>
<dbReference type="PANTHER" id="PTHR11647">
    <property type="entry name" value="HYDRANTOINASE/DIHYDROPYRIMIDINASE FAMILY MEMBER"/>
    <property type="match status" value="1"/>
</dbReference>
<dbReference type="SUPFAM" id="SSF51338">
    <property type="entry name" value="Composite domain of metallo-dependent hydrolases"/>
    <property type="match status" value="1"/>
</dbReference>
<dbReference type="Pfam" id="PF01979">
    <property type="entry name" value="Amidohydro_1"/>
    <property type="match status" value="1"/>
</dbReference>
<evidence type="ECO:0000256" key="7">
    <source>
        <dbReference type="PIRSR" id="PIRSR611778-50"/>
    </source>
</evidence>
<dbReference type="PANTHER" id="PTHR11647:SF1">
    <property type="entry name" value="COLLAPSIN RESPONSE MEDIATOR PROTEIN"/>
    <property type="match status" value="1"/>
</dbReference>
<evidence type="ECO:0000256" key="3">
    <source>
        <dbReference type="ARBA" id="ARBA00022723"/>
    </source>
</evidence>
<evidence type="ECO:0000256" key="6">
    <source>
        <dbReference type="ARBA" id="ARBA00039113"/>
    </source>
</evidence>
<dbReference type="InterPro" id="IPR032466">
    <property type="entry name" value="Metal_Hydrolase"/>
</dbReference>
<proteinExistence type="inferred from homology"/>
<comment type="catalytic activity">
    <reaction evidence="5">
        <text>5,6-dihydrouracil + H2O = 3-(carbamoylamino)propanoate + H(+)</text>
        <dbReference type="Rhea" id="RHEA:16121"/>
        <dbReference type="ChEBI" id="CHEBI:11892"/>
        <dbReference type="ChEBI" id="CHEBI:15377"/>
        <dbReference type="ChEBI" id="CHEBI:15378"/>
        <dbReference type="ChEBI" id="CHEBI:15901"/>
        <dbReference type="EC" id="3.5.2.2"/>
    </reaction>
</comment>
<evidence type="ECO:0000256" key="5">
    <source>
        <dbReference type="ARBA" id="ARBA00036696"/>
    </source>
</evidence>
<evidence type="ECO:0000256" key="4">
    <source>
        <dbReference type="ARBA" id="ARBA00022801"/>
    </source>
</evidence>
<gene>
    <name evidence="9" type="ORF">EHS24_002428</name>
</gene>
<dbReference type="STRING" id="105984.A0A427XIG3"/>
<dbReference type="GO" id="GO:0004157">
    <property type="term" value="F:dihydropyrimidinase activity"/>
    <property type="evidence" value="ECO:0007669"/>
    <property type="project" value="UniProtKB-EC"/>
</dbReference>
<dbReference type="InterPro" id="IPR011778">
    <property type="entry name" value="Hydantoinase/dihydroPyrase"/>
</dbReference>
<keyword evidence="10" id="KW-1185">Reference proteome</keyword>
<evidence type="ECO:0000256" key="2">
    <source>
        <dbReference type="ARBA" id="ARBA00008829"/>
    </source>
</evidence>